<feature type="domain" description="hAT-like transposase RNase-H fold" evidence="1">
    <location>
        <begin position="138"/>
        <end position="240"/>
    </location>
</feature>
<protein>
    <submittedName>
        <fullName evidence="2">Cytochrome P450</fullName>
    </submittedName>
</protein>
<accession>A0A2U1L7T0</accession>
<dbReference type="InterPro" id="IPR025525">
    <property type="entry name" value="hAT-like_transposase_RNase-H"/>
</dbReference>
<evidence type="ECO:0000259" key="1">
    <source>
        <dbReference type="Pfam" id="PF14372"/>
    </source>
</evidence>
<dbReference type="AlphaFoldDB" id="A0A2U1L7T0"/>
<dbReference type="Proteomes" id="UP000245207">
    <property type="component" value="Unassembled WGS sequence"/>
</dbReference>
<sequence>MDLSGYDTTSSQEFRDVITGATEVAGKPNLVDFFPPLKPLDPQGLAREATIIGNKLHTIFDKIICLRLQTRENDTIVQETPMINVDEFDSVYDSEPSHFDPVRVKKNGLRRALCKFCNKTLAADGASEKFKAKTELISSSSKPLAHLFFREILDIDKHLRYWATIPEFCHMVDDMVKKYNKYWGNFDELNDYMYFATILDPTMKQNLISHGFKKMLEYNMSSESSLSDDDLNAMVREMLKEVVNRMGVLFQTYKTRFDTVVSKKLI</sequence>
<dbReference type="GO" id="GO:0003677">
    <property type="term" value="F:DNA binding"/>
    <property type="evidence" value="ECO:0007669"/>
    <property type="project" value="InterPro"/>
</dbReference>
<dbReference type="Pfam" id="PF14372">
    <property type="entry name" value="hAT-like_RNase-H"/>
    <property type="match status" value="1"/>
</dbReference>
<comment type="caution">
    <text evidence="2">The sequence shown here is derived from an EMBL/GenBank/DDBJ whole genome shotgun (WGS) entry which is preliminary data.</text>
</comment>
<evidence type="ECO:0000313" key="2">
    <source>
        <dbReference type="EMBL" id="PWA45075.1"/>
    </source>
</evidence>
<reference evidence="2 3" key="1">
    <citation type="journal article" date="2018" name="Mol. Plant">
        <title>The genome of Artemisia annua provides insight into the evolution of Asteraceae family and artemisinin biosynthesis.</title>
        <authorList>
            <person name="Shen Q."/>
            <person name="Zhang L."/>
            <person name="Liao Z."/>
            <person name="Wang S."/>
            <person name="Yan T."/>
            <person name="Shi P."/>
            <person name="Liu M."/>
            <person name="Fu X."/>
            <person name="Pan Q."/>
            <person name="Wang Y."/>
            <person name="Lv Z."/>
            <person name="Lu X."/>
            <person name="Zhang F."/>
            <person name="Jiang W."/>
            <person name="Ma Y."/>
            <person name="Chen M."/>
            <person name="Hao X."/>
            <person name="Li L."/>
            <person name="Tang Y."/>
            <person name="Lv G."/>
            <person name="Zhou Y."/>
            <person name="Sun X."/>
            <person name="Brodelius P.E."/>
            <person name="Rose J.K.C."/>
            <person name="Tang K."/>
        </authorList>
    </citation>
    <scope>NUCLEOTIDE SEQUENCE [LARGE SCALE GENOMIC DNA]</scope>
    <source>
        <strain evidence="3">cv. Huhao1</strain>
        <tissue evidence="2">Leaf</tissue>
    </source>
</reference>
<organism evidence="2 3">
    <name type="scientific">Artemisia annua</name>
    <name type="common">Sweet wormwood</name>
    <dbReference type="NCBI Taxonomy" id="35608"/>
    <lineage>
        <taxon>Eukaryota</taxon>
        <taxon>Viridiplantae</taxon>
        <taxon>Streptophyta</taxon>
        <taxon>Embryophyta</taxon>
        <taxon>Tracheophyta</taxon>
        <taxon>Spermatophyta</taxon>
        <taxon>Magnoliopsida</taxon>
        <taxon>eudicotyledons</taxon>
        <taxon>Gunneridae</taxon>
        <taxon>Pentapetalae</taxon>
        <taxon>asterids</taxon>
        <taxon>campanulids</taxon>
        <taxon>Asterales</taxon>
        <taxon>Asteraceae</taxon>
        <taxon>Asteroideae</taxon>
        <taxon>Anthemideae</taxon>
        <taxon>Artemisiinae</taxon>
        <taxon>Artemisia</taxon>
    </lineage>
</organism>
<dbReference type="PANTHER" id="PTHR23272">
    <property type="entry name" value="BED FINGER-RELATED"/>
    <property type="match status" value="1"/>
</dbReference>
<keyword evidence="3" id="KW-1185">Reference proteome</keyword>
<dbReference type="OrthoDB" id="2789670at2759"/>
<dbReference type="PANTHER" id="PTHR23272:SF190">
    <property type="entry name" value="ZINC FINGER, BED-TYPE-RELATED"/>
    <property type="match status" value="1"/>
</dbReference>
<evidence type="ECO:0000313" key="3">
    <source>
        <dbReference type="Proteomes" id="UP000245207"/>
    </source>
</evidence>
<proteinExistence type="predicted"/>
<dbReference type="EMBL" id="PKPP01010955">
    <property type="protein sequence ID" value="PWA45075.1"/>
    <property type="molecule type" value="Genomic_DNA"/>
</dbReference>
<name>A0A2U1L7T0_ARTAN</name>
<gene>
    <name evidence="2" type="ORF">CTI12_AA520760</name>
</gene>
<dbReference type="STRING" id="35608.A0A2U1L7T0"/>